<sequence length="262" mass="30418">MRIKVIFYAPKLPILYRNRFMSLIKDSLEKSDSAYKEKLYPDKSQEITKVVKPFCFCVTIPASRQTKKEKIIIDKDFEIEDTVFYFLDTGYVSLIVSSSDYEFMVNLYNGLLENKSFQFSDELTFMLKRIFMLNEKKIENDSVTFKTLCPALIETKDGKPILPSDNVEDFNIEFNAIHDRIFKDIRGYGLKRALEFEPLSLKKQVVKHTLKGFREKTGKPYMTLTCFEGSFRLSGDPEDLRLLYQIGIGLRTGQGFGMVEVC</sequence>
<keyword evidence="4" id="KW-1185">Reference proteome</keyword>
<reference evidence="3 4" key="2">
    <citation type="journal article" date="2015" name="Genome Announc.">
        <title>Genome Sequence of the Sulfate-Reducing Thermophilic Bacterium Thermodesulfovibrio yellowstonii Strain DSM 11347T (Phylum Nitrospirae).</title>
        <authorList>
            <person name="Bhatnagar S."/>
            <person name="Badger J.H."/>
            <person name="Madupu R."/>
            <person name="Khouri H.M."/>
            <person name="O'Connor E.M."/>
            <person name="Robb F.T."/>
            <person name="Ward N.L."/>
            <person name="Eisen J.A."/>
        </authorList>
    </citation>
    <scope>NUCLEOTIDE SEQUENCE [LARGE SCALE GENOMIC DNA]</scope>
    <source>
        <strain evidence="4">ATCC 51303 / DSM 11347 / YP87</strain>
    </source>
</reference>
<dbReference type="CDD" id="cd21140">
    <property type="entry name" value="Cas6_I-like"/>
    <property type="match status" value="1"/>
</dbReference>
<dbReference type="PANTHER" id="PTHR36984">
    <property type="entry name" value="CRISPR-ASSOCIATED ENDORIBONUCLEASE CAS6 1"/>
    <property type="match status" value="1"/>
</dbReference>
<dbReference type="InterPro" id="IPR049435">
    <property type="entry name" value="Cas_Cas6_C"/>
</dbReference>
<protein>
    <submittedName>
        <fullName evidence="3">CRISPR-associated protein Cas6</fullName>
    </submittedName>
</protein>
<dbReference type="STRING" id="289376.THEYE_A2043"/>
<dbReference type="OrthoDB" id="45555at2"/>
<gene>
    <name evidence="3" type="primary">cas6_4</name>
    <name evidence="3" type="ordered locus">THEYE_A2043</name>
</gene>
<dbReference type="Gene3D" id="3.30.70.1900">
    <property type="match status" value="1"/>
</dbReference>
<dbReference type="InParanoid" id="B5YIV6"/>
<dbReference type="RefSeq" id="WP_012546265.1">
    <property type="nucleotide sequence ID" value="NC_011296.1"/>
</dbReference>
<accession>B5YIV6</accession>
<evidence type="ECO:0000259" key="2">
    <source>
        <dbReference type="Pfam" id="PF01881"/>
    </source>
</evidence>
<evidence type="ECO:0000313" key="3">
    <source>
        <dbReference type="EMBL" id="ACI21552.1"/>
    </source>
</evidence>
<organism evidence="3 4">
    <name type="scientific">Thermodesulfovibrio yellowstonii (strain ATCC 51303 / DSM 11347 / YP87)</name>
    <dbReference type="NCBI Taxonomy" id="289376"/>
    <lineage>
        <taxon>Bacteria</taxon>
        <taxon>Pseudomonadati</taxon>
        <taxon>Nitrospirota</taxon>
        <taxon>Thermodesulfovibrionia</taxon>
        <taxon>Thermodesulfovibrionales</taxon>
        <taxon>Thermodesulfovibrionaceae</taxon>
        <taxon>Thermodesulfovibrio</taxon>
    </lineage>
</organism>
<dbReference type="EnsemblBacteria" id="ACI21552">
    <property type="protein sequence ID" value="ACI21552"/>
    <property type="gene ID" value="THEYE_A2043"/>
</dbReference>
<reference evidence="4" key="1">
    <citation type="submission" date="2008-08" db="EMBL/GenBank/DDBJ databases">
        <title>The complete genome sequence of Thermodesulfovibrio yellowstonii strain ATCC 51303 / DSM 11347 / YP87.</title>
        <authorList>
            <person name="Dodson R.J."/>
            <person name="Durkin A.S."/>
            <person name="Wu M."/>
            <person name="Eisen J."/>
            <person name="Sutton G."/>
        </authorList>
    </citation>
    <scope>NUCLEOTIDE SEQUENCE [LARGE SCALE GENOMIC DNA]</scope>
    <source>
        <strain evidence="4">ATCC 51303 / DSM 11347 / YP87</strain>
    </source>
</reference>
<dbReference type="eggNOG" id="COG1583">
    <property type="taxonomic scope" value="Bacteria"/>
</dbReference>
<dbReference type="Proteomes" id="UP000000718">
    <property type="component" value="Chromosome"/>
</dbReference>
<dbReference type="InterPro" id="IPR045747">
    <property type="entry name" value="CRISPR-assoc_prot_Cas6_N_sf"/>
</dbReference>
<dbReference type="Pfam" id="PF01881">
    <property type="entry name" value="Cas_Cas6_C"/>
    <property type="match status" value="1"/>
</dbReference>
<name>B5YIV6_THEYD</name>
<dbReference type="AlphaFoldDB" id="B5YIV6"/>
<dbReference type="PANTHER" id="PTHR36984:SF3">
    <property type="entry name" value="CRISPR-ASSOCIATED ENDORIBONUCLEASE CAS6"/>
    <property type="match status" value="1"/>
</dbReference>
<dbReference type="EMBL" id="CP001147">
    <property type="protein sequence ID" value="ACI21552.1"/>
    <property type="molecule type" value="Genomic_DNA"/>
</dbReference>
<feature type="domain" description="CRISPR associated protein Cas6 C-terminal" evidence="2">
    <location>
        <begin position="134"/>
        <end position="261"/>
    </location>
</feature>
<evidence type="ECO:0000313" key="4">
    <source>
        <dbReference type="Proteomes" id="UP000000718"/>
    </source>
</evidence>
<keyword evidence="1" id="KW-0051">Antiviral defense</keyword>
<dbReference type="NCBIfam" id="TIGR01877">
    <property type="entry name" value="cas_cas6"/>
    <property type="match status" value="1"/>
</dbReference>
<dbReference type="GO" id="GO:0051607">
    <property type="term" value="P:defense response to virus"/>
    <property type="evidence" value="ECO:0007669"/>
    <property type="project" value="UniProtKB-KW"/>
</dbReference>
<evidence type="ECO:0000256" key="1">
    <source>
        <dbReference type="ARBA" id="ARBA00023118"/>
    </source>
</evidence>
<dbReference type="InterPro" id="IPR010156">
    <property type="entry name" value="CRISPR-assoc_prot_Cas6"/>
</dbReference>
<dbReference type="PATRIC" id="fig|289376.4.peg.1991"/>
<dbReference type="GO" id="GO:0016788">
    <property type="term" value="F:hydrolase activity, acting on ester bonds"/>
    <property type="evidence" value="ECO:0007669"/>
    <property type="project" value="InterPro"/>
</dbReference>
<dbReference type="HOGENOM" id="CLU_090947_0_0_0"/>
<dbReference type="KEGG" id="tye:THEYE_A2043"/>
<proteinExistence type="predicted"/>
<dbReference type="Gene3D" id="3.30.70.1890">
    <property type="match status" value="1"/>
</dbReference>